<feature type="transmembrane region" description="Helical" evidence="1">
    <location>
        <begin position="267"/>
        <end position="285"/>
    </location>
</feature>
<gene>
    <name evidence="4" type="ORF">CAUJ_LOCUS3806</name>
</gene>
<evidence type="ECO:0008006" key="6">
    <source>
        <dbReference type="Google" id="ProtNLM"/>
    </source>
</evidence>
<dbReference type="PANTHER" id="PTHR46163:SF10">
    <property type="entry name" value="PROTEIN-TYROSINE PHOSPHATASE-RELATED"/>
    <property type="match status" value="1"/>
</dbReference>
<proteinExistence type="predicted"/>
<evidence type="ECO:0000259" key="3">
    <source>
        <dbReference type="PROSITE" id="PS50056"/>
    </source>
</evidence>
<dbReference type="InterPro" id="IPR052782">
    <property type="entry name" value="Oocyte-zygote_transition_reg"/>
</dbReference>
<feature type="domain" description="Tyrosine specific protein phosphatases" evidence="3">
    <location>
        <begin position="201"/>
        <end position="274"/>
    </location>
</feature>
<dbReference type="SMART" id="SM00404">
    <property type="entry name" value="PTPc_motif"/>
    <property type="match status" value="1"/>
</dbReference>
<dbReference type="AlphaFoldDB" id="A0A8S1GWQ3"/>
<evidence type="ECO:0000256" key="1">
    <source>
        <dbReference type="SAM" id="Phobius"/>
    </source>
</evidence>
<organism evidence="4 5">
    <name type="scientific">Caenorhabditis auriculariae</name>
    <dbReference type="NCBI Taxonomy" id="2777116"/>
    <lineage>
        <taxon>Eukaryota</taxon>
        <taxon>Metazoa</taxon>
        <taxon>Ecdysozoa</taxon>
        <taxon>Nematoda</taxon>
        <taxon>Chromadorea</taxon>
        <taxon>Rhabditida</taxon>
        <taxon>Rhabditina</taxon>
        <taxon>Rhabditomorpha</taxon>
        <taxon>Rhabditoidea</taxon>
        <taxon>Rhabditidae</taxon>
        <taxon>Peloderinae</taxon>
        <taxon>Caenorhabditis</taxon>
    </lineage>
</organism>
<dbReference type="InterPro" id="IPR029021">
    <property type="entry name" value="Prot-tyrosine_phosphatase-like"/>
</dbReference>
<comment type="caution">
    <text evidence="4">The sequence shown here is derived from an EMBL/GenBank/DDBJ whole genome shotgun (WGS) entry which is preliminary data.</text>
</comment>
<dbReference type="InterPro" id="IPR003595">
    <property type="entry name" value="Tyr_Pase_cat"/>
</dbReference>
<feature type="domain" description="Tyrosine-protein phosphatase" evidence="2">
    <location>
        <begin position="29"/>
        <end position="283"/>
    </location>
</feature>
<dbReference type="PROSITE" id="PS50056">
    <property type="entry name" value="TYR_PHOSPHATASE_2"/>
    <property type="match status" value="1"/>
</dbReference>
<dbReference type="Proteomes" id="UP000835052">
    <property type="component" value="Unassembled WGS sequence"/>
</dbReference>
<evidence type="ECO:0000313" key="4">
    <source>
        <dbReference type="EMBL" id="CAD6187887.1"/>
    </source>
</evidence>
<dbReference type="EMBL" id="CAJGYM010000007">
    <property type="protein sequence ID" value="CAD6187887.1"/>
    <property type="molecule type" value="Genomic_DNA"/>
</dbReference>
<dbReference type="InterPro" id="IPR000387">
    <property type="entry name" value="Tyr_Pase_dom"/>
</dbReference>
<dbReference type="Gene3D" id="3.90.190.10">
    <property type="entry name" value="Protein tyrosine phosphatase superfamily"/>
    <property type="match status" value="1"/>
</dbReference>
<dbReference type="PROSITE" id="PS00383">
    <property type="entry name" value="TYR_PHOSPHATASE_1"/>
    <property type="match status" value="1"/>
</dbReference>
<dbReference type="Pfam" id="PF00102">
    <property type="entry name" value="Y_phosphatase"/>
    <property type="match status" value="1"/>
</dbReference>
<dbReference type="InterPro" id="IPR000242">
    <property type="entry name" value="PTP_cat"/>
</dbReference>
<sequence length="316" mass="36822">MDTIQTASKNESDNRLKWSRKLFIEKPTVKQLYKEFVNNKKWKPETMSSKAMNENPGKCRYTDIVCLDSTRVVLKERPPEADFIHANWMKMPDGVQYISTQGPMEETIEDFWHMIYTEKVSVVIMLCAFSEGKFSKSAYYYPMKSDYEKYGQYKVIKKGLKQSNIDNVKYRVLDVEKNGKSLTVHHFSYTSWPDHIAPTSPTFAVQLHRLARQKANGGPIVVHCSAGIGRTATFIGIDYGMQRVRENSNLAPFDLIKEMRRMRDKSVQSYFQYAFMIVCILEIFAQDNAIPRNDKLKSYIEEYNNSMTKKKEKLDK</sequence>
<dbReference type="InterPro" id="IPR016130">
    <property type="entry name" value="Tyr_Pase_AS"/>
</dbReference>
<dbReference type="SMART" id="SM00194">
    <property type="entry name" value="PTPc"/>
    <property type="match status" value="1"/>
</dbReference>
<keyword evidence="1" id="KW-0812">Transmembrane</keyword>
<dbReference type="PRINTS" id="PR00700">
    <property type="entry name" value="PRTYPHPHTASE"/>
</dbReference>
<dbReference type="SUPFAM" id="SSF52799">
    <property type="entry name" value="(Phosphotyrosine protein) phosphatases II"/>
    <property type="match status" value="1"/>
</dbReference>
<dbReference type="OrthoDB" id="6058203at2759"/>
<dbReference type="PANTHER" id="PTHR46163">
    <property type="entry name" value="TYROSINE-PROTEIN PHOSPHATASE-RELATED"/>
    <property type="match status" value="1"/>
</dbReference>
<keyword evidence="1" id="KW-0472">Membrane</keyword>
<evidence type="ECO:0000259" key="2">
    <source>
        <dbReference type="PROSITE" id="PS50055"/>
    </source>
</evidence>
<name>A0A8S1GWQ3_9PELO</name>
<reference evidence="4" key="1">
    <citation type="submission" date="2020-10" db="EMBL/GenBank/DDBJ databases">
        <authorList>
            <person name="Kikuchi T."/>
        </authorList>
    </citation>
    <scope>NUCLEOTIDE SEQUENCE</scope>
    <source>
        <strain evidence="4">NKZ352</strain>
    </source>
</reference>
<accession>A0A8S1GWQ3</accession>
<dbReference type="GO" id="GO:0004725">
    <property type="term" value="F:protein tyrosine phosphatase activity"/>
    <property type="evidence" value="ECO:0007669"/>
    <property type="project" value="InterPro"/>
</dbReference>
<protein>
    <recommendedName>
        <fullName evidence="6">Protein-tyrosine-phosphatase</fullName>
    </recommendedName>
</protein>
<keyword evidence="5" id="KW-1185">Reference proteome</keyword>
<dbReference type="PROSITE" id="PS50055">
    <property type="entry name" value="TYR_PHOSPHATASE_PTP"/>
    <property type="match status" value="1"/>
</dbReference>
<keyword evidence="1" id="KW-1133">Transmembrane helix</keyword>
<dbReference type="CDD" id="cd00047">
    <property type="entry name" value="PTPc"/>
    <property type="match status" value="1"/>
</dbReference>
<evidence type="ECO:0000313" key="5">
    <source>
        <dbReference type="Proteomes" id="UP000835052"/>
    </source>
</evidence>